<keyword evidence="2" id="KW-0012">Acyltransferase</keyword>
<dbReference type="GO" id="GO:0005886">
    <property type="term" value="C:plasma membrane"/>
    <property type="evidence" value="ECO:0007669"/>
    <property type="project" value="TreeGrafter"/>
</dbReference>
<evidence type="ECO:0000313" key="2">
    <source>
        <dbReference type="EMBL" id="AGL27931.1"/>
    </source>
</evidence>
<dbReference type="EC" id="2.3.1.15" evidence="2"/>
<dbReference type="InterPro" id="IPR045520">
    <property type="entry name" value="GPAT/DHAPAT_C"/>
</dbReference>
<dbReference type="KEGG" id="mtuc:J113_17225"/>
<dbReference type="Pfam" id="PF19277">
    <property type="entry name" value="GPAT_C"/>
    <property type="match status" value="1"/>
</dbReference>
<dbReference type="PANTHER" id="PTHR12563">
    <property type="entry name" value="GLYCEROL-3-PHOSPHATE ACYLTRANSFERASE"/>
    <property type="match status" value="1"/>
</dbReference>
<dbReference type="InterPro" id="IPR022284">
    <property type="entry name" value="GPAT/DHAPAT"/>
</dbReference>
<sequence length="243" mass="27647">MSNGHPVTRVDSGREPVWYIAPDDEHAAAFYRNSVIHAFLETSIVELALAHAKHAEGDRVAAFWAQAMRLRDLLKFDFYFADSTAFRANIAQEMAWHQDWEDHLGVGGNEIDAMLYAKRPLMSDAMLRVFFEAYEIVADVLRDAPPDIGPEELTELALGLGRQFVAQGRVRSSEPVSTLLFATARQVAVDQELIAPAADLAERRVAFRRELRNILRDFDYVEQIARNQFVAREFKARQGRDRI</sequence>
<proteinExistence type="predicted"/>
<accession>R4MJ26</accession>
<dbReference type="Proteomes" id="UP000013548">
    <property type="component" value="Chromosome"/>
</dbReference>
<keyword evidence="2" id="KW-0808">Transferase</keyword>
<reference evidence="2 3" key="1">
    <citation type="journal article" date="2013" name="Genome Announc.">
        <title>Whole-Genome Sequences of Four Clinical Isolates of Mycobacterium tuberculosis from Tamil Nadu, South India.</title>
        <authorList>
            <person name="Narayanan S."/>
            <person name="Deshpande U."/>
        </authorList>
    </citation>
    <scope>NUCLEOTIDE SEQUENCE [LARGE SCALE GENOMIC DNA]</scope>
    <source>
        <strain evidence="2 3">CAS/NITR204</strain>
    </source>
</reference>
<dbReference type="GO" id="GO:0004366">
    <property type="term" value="F:glycerol-3-phosphate O-acyltransferase activity"/>
    <property type="evidence" value="ECO:0007669"/>
    <property type="project" value="UniProtKB-EC"/>
</dbReference>
<dbReference type="AlphaFoldDB" id="R4MJ26"/>
<dbReference type="PATRIC" id="fig|1310114.3.peg.3638"/>
<protein>
    <submittedName>
        <fullName evidence="2">Glycerol-3-phosphate acyltransferase</fullName>
        <ecNumber evidence="2">2.3.1.15</ecNumber>
    </submittedName>
</protein>
<evidence type="ECO:0000259" key="1">
    <source>
        <dbReference type="Pfam" id="PF19277"/>
    </source>
</evidence>
<dbReference type="HOGENOM" id="CLU_099820_0_0_11"/>
<dbReference type="GO" id="GO:0006629">
    <property type="term" value="P:lipid metabolic process"/>
    <property type="evidence" value="ECO:0007669"/>
    <property type="project" value="InterPro"/>
</dbReference>
<organism evidence="2 3">
    <name type="scientific">Mycobacterium tuberculosis CAS/NITR204</name>
    <dbReference type="NCBI Taxonomy" id="1310114"/>
    <lineage>
        <taxon>Bacteria</taxon>
        <taxon>Bacillati</taxon>
        <taxon>Actinomycetota</taxon>
        <taxon>Actinomycetes</taxon>
        <taxon>Mycobacteriales</taxon>
        <taxon>Mycobacteriaceae</taxon>
        <taxon>Mycobacterium</taxon>
        <taxon>Mycobacterium tuberculosis complex</taxon>
    </lineage>
</organism>
<dbReference type="EMBL" id="CP005386">
    <property type="protein sequence ID" value="AGL27931.1"/>
    <property type="molecule type" value="Genomic_DNA"/>
</dbReference>
<evidence type="ECO:0000313" key="3">
    <source>
        <dbReference type="Proteomes" id="UP000013548"/>
    </source>
</evidence>
<dbReference type="PANTHER" id="PTHR12563:SF17">
    <property type="entry name" value="DIHYDROXYACETONE PHOSPHATE ACYLTRANSFERASE"/>
    <property type="match status" value="1"/>
</dbReference>
<dbReference type="BioCyc" id="MTUB1310114:G13A2-2503-MONOMER"/>
<name>R4MJ26_MYCTX</name>
<gene>
    <name evidence="2" type="ORF">J113_17225</name>
</gene>
<feature type="domain" description="GPAT/DHAPAT C-terminal" evidence="1">
    <location>
        <begin position="7"/>
        <end position="195"/>
    </location>
</feature>